<dbReference type="GO" id="GO:0015093">
    <property type="term" value="F:ferrous iron transmembrane transporter activity"/>
    <property type="evidence" value="ECO:0007669"/>
    <property type="project" value="TreeGrafter"/>
</dbReference>
<dbReference type="InParanoid" id="A0A2V0PDB5"/>
<dbReference type="PANTHER" id="PTHR31632:SF2">
    <property type="entry name" value="PLASMA MEMBRANE IRON PERMEASE"/>
    <property type="match status" value="1"/>
</dbReference>
<comment type="subcellular location">
    <subcellularLocation>
        <location evidence="1">Membrane</location>
        <topology evidence="1">Multi-pass membrane protein</topology>
    </subcellularLocation>
</comment>
<gene>
    <name evidence="8" type="ORF">Rsub_09032</name>
</gene>
<name>A0A2V0PDB5_9CHLO</name>
<feature type="transmembrane region" description="Helical" evidence="7">
    <location>
        <begin position="200"/>
        <end position="219"/>
    </location>
</feature>
<evidence type="ECO:0000256" key="6">
    <source>
        <dbReference type="SAM" id="MobiDB-lite"/>
    </source>
</evidence>
<keyword evidence="5 7" id="KW-0472">Membrane</keyword>
<dbReference type="InterPro" id="IPR004923">
    <property type="entry name" value="FTR1/Fip1/EfeU"/>
</dbReference>
<dbReference type="AlphaFoldDB" id="A0A2V0PDB5"/>
<keyword evidence="3 7" id="KW-0812">Transmembrane</keyword>
<feature type="transmembrane region" description="Helical" evidence="7">
    <location>
        <begin position="44"/>
        <end position="69"/>
    </location>
</feature>
<dbReference type="PANTHER" id="PTHR31632">
    <property type="entry name" value="IRON TRANSPORTER FTH1"/>
    <property type="match status" value="1"/>
</dbReference>
<feature type="transmembrane region" description="Helical" evidence="7">
    <location>
        <begin position="6"/>
        <end position="32"/>
    </location>
</feature>
<evidence type="ECO:0000256" key="7">
    <source>
        <dbReference type="SAM" id="Phobius"/>
    </source>
</evidence>
<dbReference type="STRING" id="307507.A0A2V0PDB5"/>
<organism evidence="8 9">
    <name type="scientific">Raphidocelis subcapitata</name>
    <dbReference type="NCBI Taxonomy" id="307507"/>
    <lineage>
        <taxon>Eukaryota</taxon>
        <taxon>Viridiplantae</taxon>
        <taxon>Chlorophyta</taxon>
        <taxon>core chlorophytes</taxon>
        <taxon>Chlorophyceae</taxon>
        <taxon>CS clade</taxon>
        <taxon>Sphaeropleales</taxon>
        <taxon>Selenastraceae</taxon>
        <taxon>Raphidocelis</taxon>
    </lineage>
</organism>
<accession>A0A2V0PDB5</accession>
<evidence type="ECO:0000256" key="3">
    <source>
        <dbReference type="ARBA" id="ARBA00022692"/>
    </source>
</evidence>
<evidence type="ECO:0000256" key="4">
    <source>
        <dbReference type="ARBA" id="ARBA00022989"/>
    </source>
</evidence>
<evidence type="ECO:0000256" key="2">
    <source>
        <dbReference type="ARBA" id="ARBA00008333"/>
    </source>
</evidence>
<dbReference type="Proteomes" id="UP000247498">
    <property type="component" value="Unassembled WGS sequence"/>
</dbReference>
<dbReference type="Pfam" id="PF03239">
    <property type="entry name" value="FTR1"/>
    <property type="match status" value="1"/>
</dbReference>
<comment type="similarity">
    <text evidence="2">Belongs to the oxidase-dependent Fe transporter (OFeT) (TC 9.A.10.1) family.</text>
</comment>
<reference evidence="8 9" key="1">
    <citation type="journal article" date="2018" name="Sci. Rep.">
        <title>Raphidocelis subcapitata (=Pseudokirchneriella subcapitata) provides an insight into genome evolution and environmental adaptations in the Sphaeropleales.</title>
        <authorList>
            <person name="Suzuki S."/>
            <person name="Yamaguchi H."/>
            <person name="Nakajima N."/>
            <person name="Kawachi M."/>
        </authorList>
    </citation>
    <scope>NUCLEOTIDE SEQUENCE [LARGE SCALE GENOMIC DNA]</scope>
    <source>
        <strain evidence="8 9">NIES-35</strain>
    </source>
</reference>
<feature type="transmembrane region" description="Helical" evidence="7">
    <location>
        <begin position="81"/>
        <end position="105"/>
    </location>
</feature>
<feature type="transmembrane region" description="Helical" evidence="7">
    <location>
        <begin position="281"/>
        <end position="299"/>
    </location>
</feature>
<evidence type="ECO:0000256" key="5">
    <source>
        <dbReference type="ARBA" id="ARBA00023136"/>
    </source>
</evidence>
<feature type="compositionally biased region" description="Low complexity" evidence="6">
    <location>
        <begin position="412"/>
        <end position="429"/>
    </location>
</feature>
<feature type="region of interest" description="Disordered" evidence="6">
    <location>
        <begin position="396"/>
        <end position="429"/>
    </location>
</feature>
<dbReference type="EMBL" id="BDRX01000089">
    <property type="protein sequence ID" value="GBF96952.1"/>
    <property type="molecule type" value="Genomic_DNA"/>
</dbReference>
<keyword evidence="4 7" id="KW-1133">Transmembrane helix</keyword>
<dbReference type="OrthoDB" id="4364at2759"/>
<evidence type="ECO:0000313" key="9">
    <source>
        <dbReference type="Proteomes" id="UP000247498"/>
    </source>
</evidence>
<proteinExistence type="inferred from homology"/>
<evidence type="ECO:0000313" key="8">
    <source>
        <dbReference type="EMBL" id="GBF96952.1"/>
    </source>
</evidence>
<evidence type="ECO:0000256" key="1">
    <source>
        <dbReference type="ARBA" id="ARBA00004141"/>
    </source>
</evidence>
<dbReference type="GO" id="GO:0033573">
    <property type="term" value="C:high-affinity iron permease complex"/>
    <property type="evidence" value="ECO:0007669"/>
    <property type="project" value="InterPro"/>
</dbReference>
<protein>
    <submittedName>
        <fullName evidence="8">Plasma membrane iron permease</fullName>
    </submittedName>
</protein>
<keyword evidence="9" id="KW-1185">Reference proteome</keyword>
<comment type="caution">
    <text evidence="8">The sequence shown here is derived from an EMBL/GenBank/DDBJ whole genome shotgun (WGS) entry which is preliminary data.</text>
</comment>
<feature type="transmembrane region" description="Helical" evidence="7">
    <location>
        <begin position="167"/>
        <end position="188"/>
    </location>
</feature>
<sequence length="466" mass="49028">MAFQDYFSIVAFFIFLRETLEASVIIAVLLQVMNRTLPRLKRQVWWGAGAGIVISIIFGGIFAGVYYAAKTMLFKGTAKAIFQGVISYIAVFLITYLAFAMLRFANIEEKYARKLEVAAKNAAANASNPVHNRTQGYSVAILAFTAVLREGIESVIFLAGVGSNTGVASIPLAALAGLAVGLAVGLAIYYSGRAIKDLKAFFVVSTFILFSIAAGQVSLGTQMLSLAGAFGPYAVWQDDLAWHYRPVADLSHCCSDEFNAPNKFFSLAHAVVGYQAKPTPIILILYCLYWAIVIGVVILKWRNGSLFDSNANAKRKRTALRLERAAAAARRRAVAADRKAARAEAAAAAFAGYAGPQRDEAERAASEARAAASEARAAADAAAAAHEAELQRLQEEDEAARAGDGGGGSSSGDGEASGSDDVAVVVDSGAKGKDVDALPAVAIGRASSPGVVKATAATWPNASARD</sequence>
<feature type="transmembrane region" description="Helical" evidence="7">
    <location>
        <begin position="139"/>
        <end position="161"/>
    </location>
</feature>